<dbReference type="Gene3D" id="3.40.630.30">
    <property type="match status" value="1"/>
</dbReference>
<dbReference type="GO" id="GO:0016747">
    <property type="term" value="F:acyltransferase activity, transferring groups other than amino-acyl groups"/>
    <property type="evidence" value="ECO:0007669"/>
    <property type="project" value="InterPro"/>
</dbReference>
<reference evidence="2 3" key="1">
    <citation type="submission" date="2018-01" db="EMBL/GenBank/DDBJ databases">
        <title>Cryobacterium sp. nov., from glaciers in China.</title>
        <authorList>
            <person name="Liu Q."/>
            <person name="Xin Y.-H."/>
        </authorList>
    </citation>
    <scope>NUCLEOTIDE SEQUENCE [LARGE SCALE GENOMIC DNA]</scope>
    <source>
        <strain evidence="2 3">TMB1-8</strain>
    </source>
</reference>
<name>A0A2S3ZNF7_9MICO</name>
<dbReference type="OrthoDB" id="4142102at2"/>
<sequence>MIQRIIDTGRLSLVPMAEEHIEFEVLLDASPDVMRFLGDGLPRDGELVKHHHRQRLSEARDGLGFWVGFMDAEFVGWWLLSPADDDPRGQAEVGYRLLPDFWRQGLASEGAAALLAYGFDEVGLTQVFAETMAVNEGSRAVMGKLGLTHVGTRGAGVAGAIPGSEQGDVDYVITKDEWVRVSGS</sequence>
<dbReference type="AlphaFoldDB" id="A0A2S3ZNF7"/>
<dbReference type="Pfam" id="PF13302">
    <property type="entry name" value="Acetyltransf_3"/>
    <property type="match status" value="1"/>
</dbReference>
<dbReference type="Proteomes" id="UP000237104">
    <property type="component" value="Unassembled WGS sequence"/>
</dbReference>
<dbReference type="SUPFAM" id="SSF55729">
    <property type="entry name" value="Acyl-CoA N-acyltransferases (Nat)"/>
    <property type="match status" value="1"/>
</dbReference>
<organism evidence="2 3">
    <name type="scientific">Cryobacterium zongtaii</name>
    <dbReference type="NCBI Taxonomy" id="1259217"/>
    <lineage>
        <taxon>Bacteria</taxon>
        <taxon>Bacillati</taxon>
        <taxon>Actinomycetota</taxon>
        <taxon>Actinomycetes</taxon>
        <taxon>Micrococcales</taxon>
        <taxon>Microbacteriaceae</taxon>
        <taxon>Cryobacterium</taxon>
    </lineage>
</organism>
<dbReference type="PANTHER" id="PTHR43792">
    <property type="entry name" value="GNAT FAMILY, PUTATIVE (AFU_ORTHOLOGUE AFUA_3G00765)-RELATED-RELATED"/>
    <property type="match status" value="1"/>
</dbReference>
<proteinExistence type="predicted"/>
<accession>A0A2S3ZNF7</accession>
<feature type="domain" description="N-acetyltransferase" evidence="1">
    <location>
        <begin position="21"/>
        <end position="176"/>
    </location>
</feature>
<dbReference type="PROSITE" id="PS51186">
    <property type="entry name" value="GNAT"/>
    <property type="match status" value="1"/>
</dbReference>
<dbReference type="InterPro" id="IPR051531">
    <property type="entry name" value="N-acetyltransferase"/>
</dbReference>
<dbReference type="EMBL" id="PPXF01000015">
    <property type="protein sequence ID" value="POH70590.1"/>
    <property type="molecule type" value="Genomic_DNA"/>
</dbReference>
<dbReference type="InterPro" id="IPR016181">
    <property type="entry name" value="Acyl_CoA_acyltransferase"/>
</dbReference>
<dbReference type="RefSeq" id="WP_103430169.1">
    <property type="nucleotide sequence ID" value="NZ_PPXF01000015.1"/>
</dbReference>
<evidence type="ECO:0000313" key="2">
    <source>
        <dbReference type="EMBL" id="POH70590.1"/>
    </source>
</evidence>
<comment type="caution">
    <text evidence="2">The sequence shown here is derived from an EMBL/GenBank/DDBJ whole genome shotgun (WGS) entry which is preliminary data.</text>
</comment>
<evidence type="ECO:0000259" key="1">
    <source>
        <dbReference type="PROSITE" id="PS51186"/>
    </source>
</evidence>
<dbReference type="PANTHER" id="PTHR43792:SF16">
    <property type="entry name" value="N-ACETYLTRANSFERASE DOMAIN-CONTAINING PROTEIN"/>
    <property type="match status" value="1"/>
</dbReference>
<dbReference type="InterPro" id="IPR000182">
    <property type="entry name" value="GNAT_dom"/>
</dbReference>
<evidence type="ECO:0000313" key="3">
    <source>
        <dbReference type="Proteomes" id="UP000237104"/>
    </source>
</evidence>
<keyword evidence="2" id="KW-0808">Transferase</keyword>
<protein>
    <submittedName>
        <fullName evidence="2">GNAT family N-acetyltransferase</fullName>
    </submittedName>
</protein>
<gene>
    <name evidence="2" type="ORF">C3B59_04180</name>
</gene>